<dbReference type="SUPFAM" id="SSF47789">
    <property type="entry name" value="C-terminal domain of RNA polymerase alpha subunit"/>
    <property type="match status" value="1"/>
</dbReference>
<proteinExistence type="predicted"/>
<dbReference type="EMBL" id="CAEZYB010000120">
    <property type="protein sequence ID" value="CAB4711052.1"/>
    <property type="molecule type" value="Genomic_DNA"/>
</dbReference>
<evidence type="ECO:0000313" key="4">
    <source>
        <dbReference type="EMBL" id="CAB4830192.1"/>
    </source>
</evidence>
<evidence type="ECO:0000313" key="2">
    <source>
        <dbReference type="EMBL" id="CAB4711052.1"/>
    </source>
</evidence>
<dbReference type="EMBL" id="CAFABI010000087">
    <property type="protein sequence ID" value="CAB4830192.1"/>
    <property type="molecule type" value="Genomic_DNA"/>
</dbReference>
<evidence type="ECO:0000313" key="1">
    <source>
        <dbReference type="EMBL" id="CAB4670054.1"/>
    </source>
</evidence>
<dbReference type="EMBL" id="CAFAZX010000057">
    <property type="protein sequence ID" value="CAB4844088.1"/>
    <property type="molecule type" value="Genomic_DNA"/>
</dbReference>
<dbReference type="EMBL" id="CAFBQK010000046">
    <property type="protein sequence ID" value="CAB5049157.1"/>
    <property type="molecule type" value="Genomic_DNA"/>
</dbReference>
<organism evidence="2">
    <name type="scientific">freshwater metagenome</name>
    <dbReference type="NCBI Taxonomy" id="449393"/>
    <lineage>
        <taxon>unclassified sequences</taxon>
        <taxon>metagenomes</taxon>
        <taxon>ecological metagenomes</taxon>
    </lineage>
</organism>
<evidence type="ECO:0000313" key="5">
    <source>
        <dbReference type="EMBL" id="CAB4844088.1"/>
    </source>
</evidence>
<evidence type="ECO:0000313" key="6">
    <source>
        <dbReference type="EMBL" id="CAB5049157.1"/>
    </source>
</evidence>
<sequence>MAKNKDSRRAVTRGVLEMSKYDAFDGEWRKIGLASPARKALVDAKLYKVSDLRKISLDELSQLHGMGKSAIARLTALMDAKRIQFRPSN</sequence>
<reference evidence="2" key="1">
    <citation type="submission" date="2020-05" db="EMBL/GenBank/DDBJ databases">
        <authorList>
            <person name="Chiriac C."/>
            <person name="Salcher M."/>
            <person name="Ghai R."/>
            <person name="Kavagutti S V."/>
        </authorList>
    </citation>
    <scope>NUCLEOTIDE SEQUENCE</scope>
</reference>
<dbReference type="EMBL" id="CAEZWO010000141">
    <property type="protein sequence ID" value="CAB4670054.1"/>
    <property type="molecule type" value="Genomic_DNA"/>
</dbReference>
<name>A0A6J6QKI3_9ZZZZ</name>
<dbReference type="AlphaFoldDB" id="A0A6J6QKI3"/>
<gene>
    <name evidence="1" type="ORF">UFOPK2254_01215</name>
    <name evidence="2" type="ORF">UFOPK2646_00977</name>
    <name evidence="3" type="ORF">UFOPK2907_01241</name>
    <name evidence="4" type="ORF">UFOPK3197_00833</name>
    <name evidence="5" type="ORF">UFOPK3241_00985</name>
    <name evidence="6" type="ORF">UFOPK4265_00496</name>
</gene>
<evidence type="ECO:0000313" key="3">
    <source>
        <dbReference type="EMBL" id="CAB4782199.1"/>
    </source>
</evidence>
<accession>A0A6J6QKI3</accession>
<dbReference type="EMBL" id="CAEZZR010000139">
    <property type="protein sequence ID" value="CAB4782199.1"/>
    <property type="molecule type" value="Genomic_DNA"/>
</dbReference>
<protein>
    <submittedName>
        <fullName evidence="2">Unannotated protein</fullName>
    </submittedName>
</protein>